<comment type="similarity">
    <text evidence="1 9">Belongs to the class-II aminoacyl-tRNA synthetase family.</text>
</comment>
<comment type="catalytic activity">
    <reaction evidence="8 9">
        <text>tRNA(His) + L-histidine + ATP = L-histidyl-tRNA(His) + AMP + diphosphate + H(+)</text>
        <dbReference type="Rhea" id="RHEA:17313"/>
        <dbReference type="Rhea" id="RHEA-COMP:9665"/>
        <dbReference type="Rhea" id="RHEA-COMP:9689"/>
        <dbReference type="ChEBI" id="CHEBI:15378"/>
        <dbReference type="ChEBI" id="CHEBI:30616"/>
        <dbReference type="ChEBI" id="CHEBI:33019"/>
        <dbReference type="ChEBI" id="CHEBI:57595"/>
        <dbReference type="ChEBI" id="CHEBI:78442"/>
        <dbReference type="ChEBI" id="CHEBI:78527"/>
        <dbReference type="ChEBI" id="CHEBI:456215"/>
        <dbReference type="EC" id="6.1.1.21"/>
    </reaction>
</comment>
<dbReference type="EC" id="6.1.1.21" evidence="9"/>
<dbReference type="AlphaFoldDB" id="Q2II02"/>
<dbReference type="InterPro" id="IPR036621">
    <property type="entry name" value="Anticodon-bd_dom_sf"/>
</dbReference>
<evidence type="ECO:0000256" key="9">
    <source>
        <dbReference type="HAMAP-Rule" id="MF_00127"/>
    </source>
</evidence>
<sequence length="426" mass="46602">MHHGRGSGIYAGVKINGVKGMNDVLPADVARWHEMESVARDVFALYGYREVRTPAVEHAALFARGVGEATDIVNKEMYVFEDKGEELLALRPEGTAGTVRAFIEHGAFVEGPQKWFYMGPMFRRERPQKGRYRQFHQIGCEAFGVAEPYLDAEQIALLADYFARLGVTAELKLNSVGDAQCRPAYLADLKAYLVSNQGALCADCKDRIERNPLRVLDCKVESCQPVLEKAPRLLERLCEPCRTHFDQVKAGLDALGVAYRVEPRLVRGLDYYVRTAYEFTSDALGSQSAVAGGGRYDRLVETLGGPPTPGIGFALGEERLSMILEKVGRAAPERRPAVFFVSADATGALEALRLAAALRRAGIACELDPRGGKMKAQFKQAERVGARWAVVLGGNEVATGQAKLKDLQTREETPIALSDLAARVAG</sequence>
<evidence type="ECO:0000256" key="10">
    <source>
        <dbReference type="PIRSR" id="PIRSR001549-1"/>
    </source>
</evidence>
<feature type="binding site" evidence="10">
    <location>
        <begin position="93"/>
        <end position="95"/>
    </location>
    <ligand>
        <name>L-histidine</name>
        <dbReference type="ChEBI" id="CHEBI:57595"/>
    </ligand>
</feature>
<dbReference type="PANTHER" id="PTHR43707">
    <property type="entry name" value="HISTIDYL-TRNA SYNTHETASE"/>
    <property type="match status" value="1"/>
</dbReference>
<feature type="binding site" evidence="10">
    <location>
        <begin position="271"/>
        <end position="272"/>
    </location>
    <ligand>
        <name>L-histidine</name>
        <dbReference type="ChEBI" id="CHEBI:57595"/>
    </ligand>
</feature>
<organism evidence="12 13">
    <name type="scientific">Anaeromyxobacter dehalogenans (strain 2CP-C)</name>
    <dbReference type="NCBI Taxonomy" id="290397"/>
    <lineage>
        <taxon>Bacteria</taxon>
        <taxon>Pseudomonadati</taxon>
        <taxon>Myxococcota</taxon>
        <taxon>Myxococcia</taxon>
        <taxon>Myxococcales</taxon>
        <taxon>Cystobacterineae</taxon>
        <taxon>Anaeromyxobacteraceae</taxon>
        <taxon>Anaeromyxobacter</taxon>
    </lineage>
</organism>
<evidence type="ECO:0000259" key="11">
    <source>
        <dbReference type="PROSITE" id="PS50862"/>
    </source>
</evidence>
<dbReference type="Gene3D" id="3.40.50.800">
    <property type="entry name" value="Anticodon-binding domain"/>
    <property type="match status" value="1"/>
</dbReference>
<reference evidence="12" key="1">
    <citation type="submission" date="2006-01" db="EMBL/GenBank/DDBJ databases">
        <title>Complete sequence of Anaeromyxobacter dehalogenans 2CP-C.</title>
        <authorList>
            <consortium name="US DOE Joint Genome Institute"/>
            <person name="Copeland A."/>
            <person name="Lucas S."/>
            <person name="Lapidus A."/>
            <person name="Barry K."/>
            <person name="Detter J.C."/>
            <person name="Glavina T."/>
            <person name="Hammon N."/>
            <person name="Israni S."/>
            <person name="Pitluck S."/>
            <person name="Brettin T."/>
            <person name="Bruce D."/>
            <person name="Han C."/>
            <person name="Tapia R."/>
            <person name="Gilna P."/>
            <person name="Kiss H."/>
            <person name="Schmutz J."/>
            <person name="Larimer F."/>
            <person name="Land M."/>
            <person name="Kyrpides N."/>
            <person name="Anderson I."/>
            <person name="Sanford R.A."/>
            <person name="Ritalahti K.M."/>
            <person name="Thomas H.S."/>
            <person name="Kirby J.R."/>
            <person name="Zhulin I.B."/>
            <person name="Loeffler F.E."/>
            <person name="Richardson P."/>
        </authorList>
    </citation>
    <scope>NUCLEOTIDE SEQUENCE</scope>
    <source>
        <strain evidence="12">2CP-C</strain>
    </source>
</reference>
<evidence type="ECO:0000256" key="2">
    <source>
        <dbReference type="ARBA" id="ARBA00011738"/>
    </source>
</evidence>
<dbReference type="Proteomes" id="UP000001935">
    <property type="component" value="Chromosome"/>
</dbReference>
<dbReference type="InterPro" id="IPR004516">
    <property type="entry name" value="HisRS/HisZ"/>
</dbReference>
<evidence type="ECO:0000256" key="5">
    <source>
        <dbReference type="ARBA" id="ARBA00022840"/>
    </source>
</evidence>
<dbReference type="HOGENOM" id="CLU_025113_1_1_7"/>
<dbReference type="GO" id="GO:0005524">
    <property type="term" value="F:ATP binding"/>
    <property type="evidence" value="ECO:0007669"/>
    <property type="project" value="UniProtKB-UniRule"/>
</dbReference>
<evidence type="ECO:0000256" key="4">
    <source>
        <dbReference type="ARBA" id="ARBA00022741"/>
    </source>
</evidence>
<dbReference type="CDD" id="cd00859">
    <property type="entry name" value="HisRS_anticodon"/>
    <property type="match status" value="1"/>
</dbReference>
<dbReference type="InterPro" id="IPR006195">
    <property type="entry name" value="aa-tRNA-synth_II"/>
</dbReference>
<proteinExistence type="inferred from homology"/>
<dbReference type="KEGG" id="ade:Adeh_1510"/>
<dbReference type="Pfam" id="PF03129">
    <property type="entry name" value="HGTP_anticodon"/>
    <property type="match status" value="1"/>
</dbReference>
<evidence type="ECO:0000313" key="13">
    <source>
        <dbReference type="Proteomes" id="UP000001935"/>
    </source>
</evidence>
<evidence type="ECO:0000256" key="8">
    <source>
        <dbReference type="ARBA" id="ARBA00047639"/>
    </source>
</evidence>
<feature type="binding site" evidence="10">
    <location>
        <position position="123"/>
    </location>
    <ligand>
        <name>L-histidine</name>
        <dbReference type="ChEBI" id="CHEBI:57595"/>
    </ligand>
</feature>
<dbReference type="GO" id="GO:0004821">
    <property type="term" value="F:histidine-tRNA ligase activity"/>
    <property type="evidence" value="ECO:0007669"/>
    <property type="project" value="UniProtKB-UniRule"/>
</dbReference>
<keyword evidence="5 9" id="KW-0067">ATP-binding</keyword>
<dbReference type="SUPFAM" id="SSF52954">
    <property type="entry name" value="Class II aaRS ABD-related"/>
    <property type="match status" value="1"/>
</dbReference>
<dbReference type="PANTHER" id="PTHR43707:SF1">
    <property type="entry name" value="HISTIDINE--TRNA LIGASE, MITOCHONDRIAL-RELATED"/>
    <property type="match status" value="1"/>
</dbReference>
<dbReference type="InterPro" id="IPR041715">
    <property type="entry name" value="HisRS-like_core"/>
</dbReference>
<keyword evidence="6 9" id="KW-0648">Protein biosynthesis</keyword>
<dbReference type="Pfam" id="PF13393">
    <property type="entry name" value="tRNA-synt_His"/>
    <property type="match status" value="1"/>
</dbReference>
<comment type="subcellular location">
    <subcellularLocation>
        <location evidence="9">Cytoplasm</location>
    </subcellularLocation>
</comment>
<dbReference type="PROSITE" id="PS50862">
    <property type="entry name" value="AA_TRNA_LIGASE_II"/>
    <property type="match status" value="1"/>
</dbReference>
<dbReference type="Gene3D" id="3.30.930.10">
    <property type="entry name" value="Bira Bifunctional Protein, Domain 2"/>
    <property type="match status" value="1"/>
</dbReference>
<evidence type="ECO:0000256" key="6">
    <source>
        <dbReference type="ARBA" id="ARBA00022917"/>
    </source>
</evidence>
<keyword evidence="3 9" id="KW-0436">Ligase</keyword>
<evidence type="ECO:0000256" key="1">
    <source>
        <dbReference type="ARBA" id="ARBA00008226"/>
    </source>
</evidence>
<evidence type="ECO:0000313" key="12">
    <source>
        <dbReference type="EMBL" id="ABC81283.1"/>
    </source>
</evidence>
<name>Q2II02_ANADE</name>
<accession>Q2II02</accession>
<evidence type="ECO:0000256" key="7">
    <source>
        <dbReference type="ARBA" id="ARBA00023146"/>
    </source>
</evidence>
<dbReference type="STRING" id="290397.Adeh_1510"/>
<keyword evidence="4 9" id="KW-0547">Nucleotide-binding</keyword>
<keyword evidence="9" id="KW-0963">Cytoplasm</keyword>
<feature type="binding site" evidence="10">
    <location>
        <position position="267"/>
    </location>
    <ligand>
        <name>L-histidine</name>
        <dbReference type="ChEBI" id="CHEBI:57595"/>
    </ligand>
</feature>
<dbReference type="InterPro" id="IPR015807">
    <property type="entry name" value="His-tRNA-ligase"/>
</dbReference>
<dbReference type="GO" id="GO:0006427">
    <property type="term" value="P:histidyl-tRNA aminoacylation"/>
    <property type="evidence" value="ECO:0007669"/>
    <property type="project" value="UniProtKB-UniRule"/>
</dbReference>
<dbReference type="InterPro" id="IPR004154">
    <property type="entry name" value="Anticodon-bd"/>
</dbReference>
<feature type="binding site" evidence="10">
    <location>
        <position position="137"/>
    </location>
    <ligand>
        <name>L-histidine</name>
        <dbReference type="ChEBI" id="CHEBI:57595"/>
    </ligand>
</feature>
<comment type="subunit">
    <text evidence="2 9">Homodimer.</text>
</comment>
<feature type="binding site" evidence="10">
    <location>
        <position position="141"/>
    </location>
    <ligand>
        <name>L-histidine</name>
        <dbReference type="ChEBI" id="CHEBI:57595"/>
    </ligand>
</feature>
<dbReference type="EMBL" id="CP000251">
    <property type="protein sequence ID" value="ABC81283.1"/>
    <property type="molecule type" value="Genomic_DNA"/>
</dbReference>
<protein>
    <recommendedName>
        <fullName evidence="9">Histidine--tRNA ligase</fullName>
        <ecNumber evidence="9">6.1.1.21</ecNumber>
    </recommendedName>
    <alternativeName>
        <fullName evidence="9">Histidyl-tRNA synthetase</fullName>
        <shortName evidence="9">HisRS</shortName>
    </alternativeName>
</protein>
<feature type="domain" description="Aminoacyl-transfer RNA synthetases class-II family profile" evidence="11">
    <location>
        <begin position="34"/>
        <end position="332"/>
    </location>
</feature>
<dbReference type="SUPFAM" id="SSF55681">
    <property type="entry name" value="Class II aaRS and biotin synthetases"/>
    <property type="match status" value="1"/>
</dbReference>
<dbReference type="NCBIfam" id="TIGR00442">
    <property type="entry name" value="hisS"/>
    <property type="match status" value="1"/>
</dbReference>
<dbReference type="CDD" id="cd00773">
    <property type="entry name" value="HisRS-like_core"/>
    <property type="match status" value="1"/>
</dbReference>
<gene>
    <name evidence="9" type="primary">hisS</name>
    <name evidence="12" type="ordered locus">Adeh_1510</name>
</gene>
<dbReference type="GO" id="GO:0005737">
    <property type="term" value="C:cytoplasm"/>
    <property type="evidence" value="ECO:0007669"/>
    <property type="project" value="UniProtKB-SubCell"/>
</dbReference>
<dbReference type="InterPro" id="IPR045864">
    <property type="entry name" value="aa-tRNA-synth_II/BPL/LPL"/>
</dbReference>
<keyword evidence="7 9" id="KW-0030">Aminoacyl-tRNA synthetase</keyword>
<dbReference type="PIRSF" id="PIRSF001549">
    <property type="entry name" value="His-tRNA_synth"/>
    <property type="match status" value="1"/>
</dbReference>
<dbReference type="HAMAP" id="MF_00127">
    <property type="entry name" value="His_tRNA_synth"/>
    <property type="match status" value="1"/>
</dbReference>
<dbReference type="eggNOG" id="COG0124">
    <property type="taxonomic scope" value="Bacteria"/>
</dbReference>
<dbReference type="InterPro" id="IPR033656">
    <property type="entry name" value="HisRS_anticodon"/>
</dbReference>
<evidence type="ECO:0000256" key="3">
    <source>
        <dbReference type="ARBA" id="ARBA00022598"/>
    </source>
</evidence>